<comment type="function">
    <text evidence="6">Bidirectionally degrades single-stranded DNA into large acid-insoluble oligonucleotides, which are then degraded further into small acid-soluble oligonucleotides.</text>
</comment>
<dbReference type="InterPro" id="IPR003761">
    <property type="entry name" value="Exonuc_VII_S"/>
</dbReference>
<dbReference type="Gene3D" id="1.10.287.1040">
    <property type="entry name" value="Exonuclease VII, small subunit"/>
    <property type="match status" value="1"/>
</dbReference>
<evidence type="ECO:0000256" key="3">
    <source>
        <dbReference type="ARBA" id="ARBA00022722"/>
    </source>
</evidence>
<dbReference type="HAMAP" id="MF_00337">
    <property type="entry name" value="Exonuc_7_S"/>
    <property type="match status" value="1"/>
</dbReference>
<dbReference type="Pfam" id="PF02609">
    <property type="entry name" value="Exonuc_VII_S"/>
    <property type="match status" value="1"/>
</dbReference>
<dbReference type="InterPro" id="IPR037004">
    <property type="entry name" value="Exonuc_VII_ssu_sf"/>
</dbReference>
<dbReference type="SUPFAM" id="SSF116842">
    <property type="entry name" value="XseB-like"/>
    <property type="match status" value="1"/>
</dbReference>
<gene>
    <name evidence="6" type="primary">xseB</name>
    <name evidence="8" type="ORF">FC21_GL001421</name>
</gene>
<comment type="subunit">
    <text evidence="6">Heterooligomer composed of large and small subunits.</text>
</comment>
<accession>A0A0R1UL26</accession>
<dbReference type="GO" id="GO:0008855">
    <property type="term" value="F:exodeoxyribonuclease VII activity"/>
    <property type="evidence" value="ECO:0007669"/>
    <property type="project" value="UniProtKB-UniRule"/>
</dbReference>
<dbReference type="PANTHER" id="PTHR34137:SF1">
    <property type="entry name" value="EXODEOXYRIBONUCLEASE 7 SMALL SUBUNIT"/>
    <property type="match status" value="1"/>
</dbReference>
<dbReference type="NCBIfam" id="TIGR01280">
    <property type="entry name" value="xseB"/>
    <property type="match status" value="1"/>
</dbReference>
<dbReference type="GO" id="GO:0006308">
    <property type="term" value="P:DNA catabolic process"/>
    <property type="evidence" value="ECO:0007669"/>
    <property type="project" value="UniProtKB-UniRule"/>
</dbReference>
<evidence type="ECO:0000256" key="7">
    <source>
        <dbReference type="SAM" id="MobiDB-lite"/>
    </source>
</evidence>
<evidence type="ECO:0000256" key="5">
    <source>
        <dbReference type="ARBA" id="ARBA00022839"/>
    </source>
</evidence>
<feature type="compositionally biased region" description="Polar residues" evidence="7">
    <location>
        <begin position="73"/>
        <end position="92"/>
    </location>
</feature>
<evidence type="ECO:0000256" key="4">
    <source>
        <dbReference type="ARBA" id="ARBA00022801"/>
    </source>
</evidence>
<keyword evidence="5 6" id="KW-0269">Exonuclease</keyword>
<keyword evidence="4 6" id="KW-0378">Hydrolase</keyword>
<comment type="similarity">
    <text evidence="1 6">Belongs to the XseB family.</text>
</comment>
<dbReference type="PATRIC" id="fig|1423742.4.peg.1473"/>
<dbReference type="GO" id="GO:0009318">
    <property type="term" value="C:exodeoxyribonuclease VII complex"/>
    <property type="evidence" value="ECO:0007669"/>
    <property type="project" value="UniProtKB-UniRule"/>
</dbReference>
<comment type="subcellular location">
    <subcellularLocation>
        <location evidence="6">Cytoplasm</location>
    </subcellularLocation>
</comment>
<feature type="region of interest" description="Disordered" evidence="7">
    <location>
        <begin position="73"/>
        <end position="100"/>
    </location>
</feature>
<dbReference type="EC" id="3.1.11.6" evidence="6"/>
<dbReference type="AlphaFoldDB" id="A0A0R1UL26"/>
<dbReference type="Proteomes" id="UP000051084">
    <property type="component" value="Unassembled WGS sequence"/>
</dbReference>
<evidence type="ECO:0000256" key="6">
    <source>
        <dbReference type="HAMAP-Rule" id="MF_00337"/>
    </source>
</evidence>
<reference evidence="8 9" key="1">
    <citation type="journal article" date="2015" name="Genome Announc.">
        <title>Expanding the biotechnology potential of lactobacilli through comparative genomics of 213 strains and associated genera.</title>
        <authorList>
            <person name="Sun Z."/>
            <person name="Harris H.M."/>
            <person name="McCann A."/>
            <person name="Guo C."/>
            <person name="Argimon S."/>
            <person name="Zhang W."/>
            <person name="Yang X."/>
            <person name="Jeffery I.B."/>
            <person name="Cooney J.C."/>
            <person name="Kagawa T.F."/>
            <person name="Liu W."/>
            <person name="Song Y."/>
            <person name="Salvetti E."/>
            <person name="Wrobel A."/>
            <person name="Rasinkangas P."/>
            <person name="Parkhill J."/>
            <person name="Rea M.C."/>
            <person name="O'Sullivan O."/>
            <person name="Ritari J."/>
            <person name="Douillard F.P."/>
            <person name="Paul Ross R."/>
            <person name="Yang R."/>
            <person name="Briner A.E."/>
            <person name="Felis G.E."/>
            <person name="de Vos W.M."/>
            <person name="Barrangou R."/>
            <person name="Klaenhammer T.R."/>
            <person name="Caufield P.W."/>
            <person name="Cui Y."/>
            <person name="Zhang H."/>
            <person name="O'Toole P.W."/>
        </authorList>
    </citation>
    <scope>NUCLEOTIDE SEQUENCE [LARGE SCALE GENOMIC DNA]</scope>
    <source>
        <strain evidence="8 9">DSM 18793</strain>
    </source>
</reference>
<comment type="catalytic activity">
    <reaction evidence="6">
        <text>Exonucleolytic cleavage in either 5'- to 3'- or 3'- to 5'-direction to yield nucleoside 5'-phosphates.</text>
        <dbReference type="EC" id="3.1.11.6"/>
    </reaction>
</comment>
<evidence type="ECO:0000313" key="9">
    <source>
        <dbReference type="Proteomes" id="UP000051084"/>
    </source>
</evidence>
<comment type="caution">
    <text evidence="8">The sequence shown here is derived from an EMBL/GenBank/DDBJ whole genome shotgun (WGS) entry which is preliminary data.</text>
</comment>
<evidence type="ECO:0000256" key="1">
    <source>
        <dbReference type="ARBA" id="ARBA00009998"/>
    </source>
</evidence>
<dbReference type="PANTHER" id="PTHR34137">
    <property type="entry name" value="EXODEOXYRIBONUCLEASE 7 SMALL SUBUNIT"/>
    <property type="match status" value="1"/>
</dbReference>
<sequence>MPTAKPTFESQLAELQTLVTKLQQGDLSLDESIQAFSQGMELSKNLKQQLTTAEHTLAQMVDDDDQVTTIEQAGDDLSNNGVANQGYQSQFASDDDDNPF</sequence>
<name>A0A0R1UL26_9LACO</name>
<dbReference type="OrthoDB" id="9798666at2"/>
<evidence type="ECO:0000256" key="2">
    <source>
        <dbReference type="ARBA" id="ARBA00022490"/>
    </source>
</evidence>
<organism evidence="8 9">
    <name type="scientific">Limosilactobacillus equigenerosi DSM 18793 = JCM 14505</name>
    <dbReference type="NCBI Taxonomy" id="1423742"/>
    <lineage>
        <taxon>Bacteria</taxon>
        <taxon>Bacillati</taxon>
        <taxon>Bacillota</taxon>
        <taxon>Bacilli</taxon>
        <taxon>Lactobacillales</taxon>
        <taxon>Lactobacillaceae</taxon>
        <taxon>Limosilactobacillus</taxon>
    </lineage>
</organism>
<dbReference type="RefSeq" id="WP_054652901.1">
    <property type="nucleotide sequence ID" value="NZ_AZGC01000039.1"/>
</dbReference>
<proteinExistence type="inferred from homology"/>
<keyword evidence="3 6" id="KW-0540">Nuclease</keyword>
<dbReference type="GO" id="GO:0005829">
    <property type="term" value="C:cytosol"/>
    <property type="evidence" value="ECO:0007669"/>
    <property type="project" value="TreeGrafter"/>
</dbReference>
<protein>
    <recommendedName>
        <fullName evidence="6">Exodeoxyribonuclease 7 small subunit</fullName>
        <ecNumber evidence="6">3.1.11.6</ecNumber>
    </recommendedName>
    <alternativeName>
        <fullName evidence="6">Exodeoxyribonuclease VII small subunit</fullName>
        <shortName evidence="6">Exonuclease VII small subunit</shortName>
    </alternativeName>
</protein>
<keyword evidence="9" id="KW-1185">Reference proteome</keyword>
<dbReference type="NCBIfam" id="NF002138">
    <property type="entry name" value="PRK00977.1-2"/>
    <property type="match status" value="1"/>
</dbReference>
<evidence type="ECO:0000313" key="8">
    <source>
        <dbReference type="EMBL" id="KRL93950.1"/>
    </source>
</evidence>
<keyword evidence="2 6" id="KW-0963">Cytoplasm</keyword>
<dbReference type="EMBL" id="AZGC01000039">
    <property type="protein sequence ID" value="KRL93950.1"/>
    <property type="molecule type" value="Genomic_DNA"/>
</dbReference>